<comment type="caution">
    <text evidence="8">The sequence shown here is derived from an EMBL/GenBank/DDBJ whole genome shotgun (WGS) entry which is preliminary data.</text>
</comment>
<dbReference type="SUPFAM" id="SSF103481">
    <property type="entry name" value="Multidrug resistance efflux transporter EmrE"/>
    <property type="match status" value="2"/>
</dbReference>
<dbReference type="InterPro" id="IPR037185">
    <property type="entry name" value="EmrE-like"/>
</dbReference>
<dbReference type="PANTHER" id="PTHR32322">
    <property type="entry name" value="INNER MEMBRANE TRANSPORTER"/>
    <property type="match status" value="1"/>
</dbReference>
<evidence type="ECO:0000256" key="4">
    <source>
        <dbReference type="ARBA" id="ARBA00022989"/>
    </source>
</evidence>
<feature type="transmembrane region" description="Helical" evidence="6">
    <location>
        <begin position="128"/>
        <end position="147"/>
    </location>
</feature>
<evidence type="ECO:0000256" key="3">
    <source>
        <dbReference type="ARBA" id="ARBA00022692"/>
    </source>
</evidence>
<gene>
    <name evidence="8" type="ORF">D3877_16695</name>
</gene>
<evidence type="ECO:0000256" key="2">
    <source>
        <dbReference type="ARBA" id="ARBA00007362"/>
    </source>
</evidence>
<dbReference type="RefSeq" id="WP_119831843.1">
    <property type="nucleotide sequence ID" value="NZ_QYUL01000002.1"/>
</dbReference>
<evidence type="ECO:0000256" key="5">
    <source>
        <dbReference type="ARBA" id="ARBA00023136"/>
    </source>
</evidence>
<evidence type="ECO:0000256" key="6">
    <source>
        <dbReference type="SAM" id="Phobius"/>
    </source>
</evidence>
<dbReference type="OrthoDB" id="8688375at2"/>
<sequence>MIATRWAGVAASAFALLALCGFLFASRIMVAKAALGVGAHPFQLGVVGNAGAGLCLLPWLLASGQAIPLGRRSLILYGVLGVVSVAIPTVLSHFVVQKVGPAYAATVYALSPLLTMSFAAGLGVERMFLRRFAGILLGFVGMVTLVQQELAHLDLGQPLWVIIGLAVPACAALGNIIRSAYWPAGSSALAFSCGTLFTSSLAVAALAPVFDAPGEWRFADPPLLAWLLVLIVVSALSYVLNFRLQQIGGPVVFSQIGYWGTGFGVLLAAVLFGDVLTPLSLLGLGLIVWGGLLARRPDR</sequence>
<keyword evidence="4 6" id="KW-1133">Transmembrane helix</keyword>
<feature type="transmembrane region" description="Helical" evidence="6">
    <location>
        <begin position="102"/>
        <end position="121"/>
    </location>
</feature>
<feature type="transmembrane region" description="Helical" evidence="6">
    <location>
        <begin position="222"/>
        <end position="240"/>
    </location>
</feature>
<dbReference type="AlphaFoldDB" id="A0A418VX76"/>
<organism evidence="8 9">
    <name type="scientific">Azospirillum cavernae</name>
    <dbReference type="NCBI Taxonomy" id="2320860"/>
    <lineage>
        <taxon>Bacteria</taxon>
        <taxon>Pseudomonadati</taxon>
        <taxon>Pseudomonadota</taxon>
        <taxon>Alphaproteobacteria</taxon>
        <taxon>Rhodospirillales</taxon>
        <taxon>Azospirillaceae</taxon>
        <taxon>Azospirillum</taxon>
    </lineage>
</organism>
<feature type="transmembrane region" description="Helical" evidence="6">
    <location>
        <begin position="43"/>
        <end position="62"/>
    </location>
</feature>
<protein>
    <submittedName>
        <fullName evidence="8">DMT family transporter</fullName>
    </submittedName>
</protein>
<dbReference type="EMBL" id="QYUL01000002">
    <property type="protein sequence ID" value="RJF81752.1"/>
    <property type="molecule type" value="Genomic_DNA"/>
</dbReference>
<evidence type="ECO:0000313" key="9">
    <source>
        <dbReference type="Proteomes" id="UP000283458"/>
    </source>
</evidence>
<keyword evidence="5 6" id="KW-0472">Membrane</keyword>
<comment type="similarity">
    <text evidence="2">Belongs to the EamA transporter family.</text>
</comment>
<feature type="transmembrane region" description="Helical" evidence="6">
    <location>
        <begin position="74"/>
        <end position="96"/>
    </location>
</feature>
<feature type="transmembrane region" description="Helical" evidence="6">
    <location>
        <begin position="189"/>
        <end position="210"/>
    </location>
</feature>
<evidence type="ECO:0000259" key="7">
    <source>
        <dbReference type="Pfam" id="PF00892"/>
    </source>
</evidence>
<dbReference type="Proteomes" id="UP000283458">
    <property type="component" value="Unassembled WGS sequence"/>
</dbReference>
<evidence type="ECO:0000313" key="8">
    <source>
        <dbReference type="EMBL" id="RJF81752.1"/>
    </source>
</evidence>
<dbReference type="PANTHER" id="PTHR32322:SF2">
    <property type="entry name" value="EAMA DOMAIN-CONTAINING PROTEIN"/>
    <property type="match status" value="1"/>
</dbReference>
<feature type="transmembrane region" description="Helical" evidence="6">
    <location>
        <begin position="159"/>
        <end position="177"/>
    </location>
</feature>
<dbReference type="InterPro" id="IPR000620">
    <property type="entry name" value="EamA_dom"/>
</dbReference>
<keyword evidence="3 6" id="KW-0812">Transmembrane</keyword>
<dbReference type="GO" id="GO:0016020">
    <property type="term" value="C:membrane"/>
    <property type="evidence" value="ECO:0007669"/>
    <property type="project" value="UniProtKB-SubCell"/>
</dbReference>
<evidence type="ECO:0000256" key="1">
    <source>
        <dbReference type="ARBA" id="ARBA00004141"/>
    </source>
</evidence>
<accession>A0A418VX76</accession>
<comment type="subcellular location">
    <subcellularLocation>
        <location evidence="1">Membrane</location>
        <topology evidence="1">Multi-pass membrane protein</topology>
    </subcellularLocation>
</comment>
<feature type="transmembrane region" description="Helical" evidence="6">
    <location>
        <begin position="278"/>
        <end position="294"/>
    </location>
</feature>
<feature type="domain" description="EamA" evidence="7">
    <location>
        <begin position="15"/>
        <end position="145"/>
    </location>
</feature>
<dbReference type="InterPro" id="IPR050638">
    <property type="entry name" value="AA-Vitamin_Transporters"/>
</dbReference>
<feature type="transmembrane region" description="Helical" evidence="6">
    <location>
        <begin position="252"/>
        <end position="272"/>
    </location>
</feature>
<reference evidence="8 9" key="1">
    <citation type="submission" date="2018-09" db="EMBL/GenBank/DDBJ databases">
        <authorList>
            <person name="Zhu H."/>
        </authorList>
    </citation>
    <scope>NUCLEOTIDE SEQUENCE [LARGE SCALE GENOMIC DNA]</scope>
    <source>
        <strain evidence="8 9">K2W22B-5</strain>
    </source>
</reference>
<proteinExistence type="inferred from homology"/>
<dbReference type="Pfam" id="PF00892">
    <property type="entry name" value="EamA"/>
    <property type="match status" value="1"/>
</dbReference>
<keyword evidence="9" id="KW-1185">Reference proteome</keyword>
<name>A0A418VX76_9PROT</name>